<accession>A0ABD0MZL1</accession>
<evidence type="ECO:0000313" key="2">
    <source>
        <dbReference type="Proteomes" id="UP001529510"/>
    </source>
</evidence>
<comment type="caution">
    <text evidence="1">The sequence shown here is derived from an EMBL/GenBank/DDBJ whole genome shotgun (WGS) entry which is preliminary data.</text>
</comment>
<reference evidence="1 2" key="1">
    <citation type="submission" date="2024-05" db="EMBL/GenBank/DDBJ databases">
        <title>Genome sequencing and assembly of Indian major carp, Cirrhinus mrigala (Hamilton, 1822).</title>
        <authorList>
            <person name="Mohindra V."/>
            <person name="Chowdhury L.M."/>
            <person name="Lal K."/>
            <person name="Jena J.K."/>
        </authorList>
    </citation>
    <scope>NUCLEOTIDE SEQUENCE [LARGE SCALE GENOMIC DNA]</scope>
    <source>
        <strain evidence="1">CM1030</strain>
        <tissue evidence="1">Blood</tissue>
    </source>
</reference>
<evidence type="ECO:0000313" key="1">
    <source>
        <dbReference type="EMBL" id="KAL0155374.1"/>
    </source>
</evidence>
<sequence length="58" mass="6524">MVIYEKAKQKKITHAGEQTTQDRGWQCPQTGTLRGVLWTPRPSTALTQSVLLLRGQKS</sequence>
<keyword evidence="2" id="KW-1185">Reference proteome</keyword>
<dbReference type="AlphaFoldDB" id="A0ABD0MZL1"/>
<name>A0ABD0MZL1_CIRMR</name>
<dbReference type="Proteomes" id="UP001529510">
    <property type="component" value="Unassembled WGS sequence"/>
</dbReference>
<organism evidence="1 2">
    <name type="scientific">Cirrhinus mrigala</name>
    <name type="common">Mrigala</name>
    <dbReference type="NCBI Taxonomy" id="683832"/>
    <lineage>
        <taxon>Eukaryota</taxon>
        <taxon>Metazoa</taxon>
        <taxon>Chordata</taxon>
        <taxon>Craniata</taxon>
        <taxon>Vertebrata</taxon>
        <taxon>Euteleostomi</taxon>
        <taxon>Actinopterygii</taxon>
        <taxon>Neopterygii</taxon>
        <taxon>Teleostei</taxon>
        <taxon>Ostariophysi</taxon>
        <taxon>Cypriniformes</taxon>
        <taxon>Cyprinidae</taxon>
        <taxon>Labeoninae</taxon>
        <taxon>Labeonini</taxon>
        <taxon>Cirrhinus</taxon>
    </lineage>
</organism>
<proteinExistence type="predicted"/>
<dbReference type="EMBL" id="JAMKFB020000025">
    <property type="protein sequence ID" value="KAL0155374.1"/>
    <property type="molecule type" value="Genomic_DNA"/>
</dbReference>
<protein>
    <submittedName>
        <fullName evidence="1">Uncharacterized protein</fullName>
    </submittedName>
</protein>
<gene>
    <name evidence="1" type="ORF">M9458_049637</name>
</gene>
<feature type="non-terminal residue" evidence="1">
    <location>
        <position position="58"/>
    </location>
</feature>